<proteinExistence type="predicted"/>
<dbReference type="InParanoid" id="A0A0C2ZBV9"/>
<sequence>MFRSIFREFEGYERHWTNGSCAASSEMRSLSLASDVIASSGLPLGTRGDGGRRKHPGQEYAKNELKGKEDAPDAELETPKNMHNVVENSDGGD</sequence>
<evidence type="ECO:0000313" key="3">
    <source>
        <dbReference type="Proteomes" id="UP000053989"/>
    </source>
</evidence>
<reference evidence="2 3" key="1">
    <citation type="submission" date="2014-04" db="EMBL/GenBank/DDBJ databases">
        <authorList>
            <consortium name="DOE Joint Genome Institute"/>
            <person name="Kuo A."/>
            <person name="Kohler A."/>
            <person name="Nagy L.G."/>
            <person name="Floudas D."/>
            <person name="Copeland A."/>
            <person name="Barry K.W."/>
            <person name="Cichocki N."/>
            <person name="Veneault-Fourrey C."/>
            <person name="LaButti K."/>
            <person name="Lindquist E.A."/>
            <person name="Lipzen A."/>
            <person name="Lundell T."/>
            <person name="Morin E."/>
            <person name="Murat C."/>
            <person name="Sun H."/>
            <person name="Tunlid A."/>
            <person name="Henrissat B."/>
            <person name="Grigoriev I.V."/>
            <person name="Hibbett D.S."/>
            <person name="Martin F."/>
            <person name="Nordberg H.P."/>
            <person name="Cantor M.N."/>
            <person name="Hua S.X."/>
        </authorList>
    </citation>
    <scope>NUCLEOTIDE SEQUENCE [LARGE SCALE GENOMIC DNA]</scope>
    <source>
        <strain evidence="2 3">Foug A</strain>
    </source>
</reference>
<accession>A0A0C2ZBV9</accession>
<reference evidence="3" key="2">
    <citation type="submission" date="2015-01" db="EMBL/GenBank/DDBJ databases">
        <title>Evolutionary Origins and Diversification of the Mycorrhizal Mutualists.</title>
        <authorList>
            <consortium name="DOE Joint Genome Institute"/>
            <consortium name="Mycorrhizal Genomics Consortium"/>
            <person name="Kohler A."/>
            <person name="Kuo A."/>
            <person name="Nagy L.G."/>
            <person name="Floudas D."/>
            <person name="Copeland A."/>
            <person name="Barry K.W."/>
            <person name="Cichocki N."/>
            <person name="Veneault-Fourrey C."/>
            <person name="LaButti K."/>
            <person name="Lindquist E.A."/>
            <person name="Lipzen A."/>
            <person name="Lundell T."/>
            <person name="Morin E."/>
            <person name="Murat C."/>
            <person name="Riley R."/>
            <person name="Ohm R."/>
            <person name="Sun H."/>
            <person name="Tunlid A."/>
            <person name="Henrissat B."/>
            <person name="Grigoriev I.V."/>
            <person name="Hibbett D.S."/>
            <person name="Martin F."/>
        </authorList>
    </citation>
    <scope>NUCLEOTIDE SEQUENCE [LARGE SCALE GENOMIC DNA]</scope>
    <source>
        <strain evidence="3">Foug A</strain>
    </source>
</reference>
<feature type="region of interest" description="Disordered" evidence="1">
    <location>
        <begin position="40"/>
        <end position="93"/>
    </location>
</feature>
<name>A0A0C2ZBV9_9AGAM</name>
<protein>
    <submittedName>
        <fullName evidence="2">Uncharacterized protein</fullName>
    </submittedName>
</protein>
<gene>
    <name evidence="2" type="ORF">SCLCIDRAFT_1217886</name>
</gene>
<dbReference type="Proteomes" id="UP000053989">
    <property type="component" value="Unassembled WGS sequence"/>
</dbReference>
<organism evidence="2 3">
    <name type="scientific">Scleroderma citrinum Foug A</name>
    <dbReference type="NCBI Taxonomy" id="1036808"/>
    <lineage>
        <taxon>Eukaryota</taxon>
        <taxon>Fungi</taxon>
        <taxon>Dikarya</taxon>
        <taxon>Basidiomycota</taxon>
        <taxon>Agaricomycotina</taxon>
        <taxon>Agaricomycetes</taxon>
        <taxon>Agaricomycetidae</taxon>
        <taxon>Boletales</taxon>
        <taxon>Sclerodermatineae</taxon>
        <taxon>Sclerodermataceae</taxon>
        <taxon>Scleroderma</taxon>
    </lineage>
</organism>
<dbReference type="EMBL" id="KN822075">
    <property type="protein sequence ID" value="KIM59323.1"/>
    <property type="molecule type" value="Genomic_DNA"/>
</dbReference>
<evidence type="ECO:0000313" key="2">
    <source>
        <dbReference type="EMBL" id="KIM59323.1"/>
    </source>
</evidence>
<dbReference type="AlphaFoldDB" id="A0A0C2ZBV9"/>
<keyword evidence="3" id="KW-1185">Reference proteome</keyword>
<dbReference type="HOGENOM" id="CLU_2400988_0_0_1"/>
<evidence type="ECO:0000256" key="1">
    <source>
        <dbReference type="SAM" id="MobiDB-lite"/>
    </source>
</evidence>
<feature type="compositionally biased region" description="Basic and acidic residues" evidence="1">
    <location>
        <begin position="61"/>
        <end position="71"/>
    </location>
</feature>